<dbReference type="RefSeq" id="WP_048690147.1">
    <property type="nucleotide sequence ID" value="NZ_KQ130484.1"/>
</dbReference>
<evidence type="ECO:0000256" key="11">
    <source>
        <dbReference type="HAMAP-Rule" id="MF_01808"/>
    </source>
</evidence>
<feature type="active site" evidence="11">
    <location>
        <position position="244"/>
    </location>
</feature>
<comment type="caution">
    <text evidence="14">The sequence shown here is derived from an EMBL/GenBank/DDBJ whole genome shotgun (WGS) entry which is preliminary data.</text>
</comment>
<evidence type="ECO:0000256" key="2">
    <source>
        <dbReference type="ARBA" id="ARBA00006657"/>
    </source>
</evidence>
<evidence type="ECO:0000256" key="6">
    <source>
        <dbReference type="ARBA" id="ARBA00022829"/>
    </source>
</evidence>
<dbReference type="PATRIC" id="fig|1513271.3.peg.874"/>
<evidence type="ECO:0000259" key="12">
    <source>
        <dbReference type="PROSITE" id="PS51898"/>
    </source>
</evidence>
<dbReference type="InterPro" id="IPR004107">
    <property type="entry name" value="Integrase_SAM-like_N"/>
</dbReference>
<dbReference type="InterPro" id="IPR011010">
    <property type="entry name" value="DNA_brk_join_enz"/>
</dbReference>
<feature type="active site" evidence="11">
    <location>
        <position position="171"/>
    </location>
</feature>
<feature type="domain" description="Tyr recombinase" evidence="12">
    <location>
        <begin position="107"/>
        <end position="289"/>
    </location>
</feature>
<keyword evidence="8 11" id="KW-0238">DNA-binding</keyword>
<keyword evidence="9 11" id="KW-0233">DNA recombination</keyword>
<dbReference type="EMBL" id="LAZL01000005">
    <property type="protein sequence ID" value="KMT66213.1"/>
    <property type="molecule type" value="Genomic_DNA"/>
</dbReference>
<dbReference type="STRING" id="1513271.XM47_04220"/>
<sequence length="299" mass="34245">MSKSISDWLEEFTHYLEYEKRSSAKTLETYQRQLQHVFAKQLNISLDEIDSVFVRSELARAKLEKLKPASIALRLSCLRSFCQFLVKRGQLAANPAKLISAPKAEKRLPKNLDIDEVQSLLDKYNPEDDLAVRDNAMMELMYAAGLRLSELAGVNIPDLDRSSLTLRVTGKGGKQRIVPITKLSLDKIDSWLVCRARIMNQVEDTALFVSKQKKRISARYIRERMKQAGIKSGLTNHVHPHKLRHSFATHMLEGSQDLRAVQELLGHKNLSTTQIYTHLDFEHLAKVYDQTHPRAKKDK</sequence>
<dbReference type="AlphaFoldDB" id="A0A0J8GZP5"/>
<evidence type="ECO:0000256" key="3">
    <source>
        <dbReference type="ARBA" id="ARBA00015804"/>
    </source>
</evidence>
<dbReference type="InterPro" id="IPR013762">
    <property type="entry name" value="Integrase-like_cat_sf"/>
</dbReference>
<comment type="similarity">
    <text evidence="2 11">Belongs to the 'phage' integrase family. XerC subfamily.</text>
</comment>
<accession>A0A0J8GZP5</accession>
<evidence type="ECO:0000313" key="15">
    <source>
        <dbReference type="Proteomes" id="UP000037600"/>
    </source>
</evidence>
<dbReference type="InterPro" id="IPR044068">
    <property type="entry name" value="CB"/>
</dbReference>
<dbReference type="GO" id="GO:0007059">
    <property type="term" value="P:chromosome segregation"/>
    <property type="evidence" value="ECO:0007669"/>
    <property type="project" value="UniProtKB-UniRule"/>
</dbReference>
<feature type="domain" description="Core-binding (CB)" evidence="13">
    <location>
        <begin position="3"/>
        <end position="86"/>
    </location>
</feature>
<keyword evidence="5 11" id="KW-0132">Cell division</keyword>
<keyword evidence="15" id="KW-1185">Reference proteome</keyword>
<dbReference type="InterPro" id="IPR023009">
    <property type="entry name" value="Tyrosine_recombinase_XerC/XerD"/>
</dbReference>
<evidence type="ECO:0000256" key="8">
    <source>
        <dbReference type="ARBA" id="ARBA00023125"/>
    </source>
</evidence>
<dbReference type="InterPro" id="IPR011931">
    <property type="entry name" value="Recomb_XerC"/>
</dbReference>
<dbReference type="GO" id="GO:0003677">
    <property type="term" value="F:DNA binding"/>
    <property type="evidence" value="ECO:0007669"/>
    <property type="project" value="UniProtKB-UniRule"/>
</dbReference>
<proteinExistence type="inferred from homology"/>
<dbReference type="HAMAP" id="MF_01808">
    <property type="entry name" value="Recomb_XerC_XerD"/>
    <property type="match status" value="1"/>
</dbReference>
<comment type="subcellular location">
    <subcellularLocation>
        <location evidence="1 11">Cytoplasm</location>
    </subcellularLocation>
</comment>
<dbReference type="InterPro" id="IPR002104">
    <property type="entry name" value="Integrase_catalytic"/>
</dbReference>
<name>A0A0J8GZP5_9ALTE</name>
<feature type="active site" evidence="11">
    <location>
        <position position="241"/>
    </location>
</feature>
<dbReference type="InterPro" id="IPR010998">
    <property type="entry name" value="Integrase_recombinase_N"/>
</dbReference>
<dbReference type="CDD" id="cd00798">
    <property type="entry name" value="INT_XerDC_C"/>
    <property type="match status" value="1"/>
</dbReference>
<feature type="active site" evidence="11">
    <location>
        <position position="147"/>
    </location>
</feature>
<evidence type="ECO:0000313" key="14">
    <source>
        <dbReference type="EMBL" id="KMT66213.1"/>
    </source>
</evidence>
<evidence type="ECO:0000256" key="4">
    <source>
        <dbReference type="ARBA" id="ARBA00022490"/>
    </source>
</evidence>
<dbReference type="Pfam" id="PF02899">
    <property type="entry name" value="Phage_int_SAM_1"/>
    <property type="match status" value="1"/>
</dbReference>
<feature type="active site" description="O-(3'-phospho-DNA)-tyrosine intermediate" evidence="11">
    <location>
        <position position="276"/>
    </location>
</feature>
<evidence type="ECO:0000256" key="1">
    <source>
        <dbReference type="ARBA" id="ARBA00004496"/>
    </source>
</evidence>
<dbReference type="Pfam" id="PF00589">
    <property type="entry name" value="Phage_integrase"/>
    <property type="match status" value="1"/>
</dbReference>
<dbReference type="GO" id="GO:0009037">
    <property type="term" value="F:tyrosine-based site-specific recombinase activity"/>
    <property type="evidence" value="ECO:0007669"/>
    <property type="project" value="UniProtKB-UniRule"/>
</dbReference>
<dbReference type="Proteomes" id="UP000037600">
    <property type="component" value="Unassembled WGS sequence"/>
</dbReference>
<comment type="subunit">
    <text evidence="11">Forms a cyclic heterotetrameric complex composed of two molecules of XerC and two molecules of XerD.</text>
</comment>
<dbReference type="Gene3D" id="1.10.443.10">
    <property type="entry name" value="Intergrase catalytic core"/>
    <property type="match status" value="1"/>
</dbReference>
<dbReference type="GO" id="GO:0006313">
    <property type="term" value="P:DNA transposition"/>
    <property type="evidence" value="ECO:0007669"/>
    <property type="project" value="UniProtKB-UniRule"/>
</dbReference>
<evidence type="ECO:0000256" key="10">
    <source>
        <dbReference type="ARBA" id="ARBA00023306"/>
    </source>
</evidence>
<evidence type="ECO:0000256" key="5">
    <source>
        <dbReference type="ARBA" id="ARBA00022618"/>
    </source>
</evidence>
<evidence type="ECO:0000259" key="13">
    <source>
        <dbReference type="PROSITE" id="PS51900"/>
    </source>
</evidence>
<keyword evidence="4 11" id="KW-0963">Cytoplasm</keyword>
<protein>
    <recommendedName>
        <fullName evidence="3 11">Tyrosine recombinase XerC</fullName>
    </recommendedName>
</protein>
<dbReference type="PANTHER" id="PTHR30349">
    <property type="entry name" value="PHAGE INTEGRASE-RELATED"/>
    <property type="match status" value="1"/>
</dbReference>
<feature type="active site" evidence="11">
    <location>
        <position position="267"/>
    </location>
</feature>
<dbReference type="Gene3D" id="1.10.150.130">
    <property type="match status" value="1"/>
</dbReference>
<dbReference type="SUPFAM" id="SSF56349">
    <property type="entry name" value="DNA breaking-rejoining enzymes"/>
    <property type="match status" value="1"/>
</dbReference>
<dbReference type="OrthoDB" id="9801717at2"/>
<dbReference type="NCBIfam" id="TIGR02224">
    <property type="entry name" value="recomb_XerC"/>
    <property type="match status" value="1"/>
</dbReference>
<dbReference type="GO" id="GO:0005737">
    <property type="term" value="C:cytoplasm"/>
    <property type="evidence" value="ECO:0007669"/>
    <property type="project" value="UniProtKB-SubCell"/>
</dbReference>
<evidence type="ECO:0000256" key="9">
    <source>
        <dbReference type="ARBA" id="ARBA00023172"/>
    </source>
</evidence>
<dbReference type="GO" id="GO:0051301">
    <property type="term" value="P:cell division"/>
    <property type="evidence" value="ECO:0007669"/>
    <property type="project" value="UniProtKB-UniRule"/>
</dbReference>
<dbReference type="PROSITE" id="PS51898">
    <property type="entry name" value="TYR_RECOMBINASE"/>
    <property type="match status" value="1"/>
</dbReference>
<keyword evidence="6 11" id="KW-0159">Chromosome partition</keyword>
<organism evidence="14 15">
    <name type="scientific">Catenovulum maritimum</name>
    <dbReference type="NCBI Taxonomy" id="1513271"/>
    <lineage>
        <taxon>Bacteria</taxon>
        <taxon>Pseudomonadati</taxon>
        <taxon>Pseudomonadota</taxon>
        <taxon>Gammaproteobacteria</taxon>
        <taxon>Alteromonadales</taxon>
        <taxon>Alteromonadaceae</taxon>
        <taxon>Catenovulum</taxon>
    </lineage>
</organism>
<reference evidence="14 15" key="1">
    <citation type="submission" date="2015-04" db="EMBL/GenBank/DDBJ databases">
        <title>Draft Genome Sequence of the Novel Agar-Digesting Marine Bacterium Q1.</title>
        <authorList>
            <person name="Li Y."/>
            <person name="Li D."/>
            <person name="Chen G."/>
            <person name="Du Z."/>
        </authorList>
    </citation>
    <scope>NUCLEOTIDE SEQUENCE [LARGE SCALE GENOMIC DNA]</scope>
    <source>
        <strain evidence="14 15">Q1</strain>
    </source>
</reference>
<gene>
    <name evidence="11" type="primary">xerC</name>
    <name evidence="14" type="ORF">XM47_04220</name>
</gene>
<dbReference type="NCBIfam" id="NF001399">
    <property type="entry name" value="PRK00283.1"/>
    <property type="match status" value="1"/>
</dbReference>
<keyword evidence="7 11" id="KW-0229">DNA integration</keyword>
<dbReference type="PANTHER" id="PTHR30349:SF81">
    <property type="entry name" value="TYROSINE RECOMBINASE XERC"/>
    <property type="match status" value="1"/>
</dbReference>
<dbReference type="PROSITE" id="PS51900">
    <property type="entry name" value="CB"/>
    <property type="match status" value="1"/>
</dbReference>
<dbReference type="InterPro" id="IPR050090">
    <property type="entry name" value="Tyrosine_recombinase_XerCD"/>
</dbReference>
<evidence type="ECO:0000256" key="7">
    <source>
        <dbReference type="ARBA" id="ARBA00022908"/>
    </source>
</evidence>
<keyword evidence="10 11" id="KW-0131">Cell cycle</keyword>
<comment type="function">
    <text evidence="11">Site-specific tyrosine recombinase, which acts by catalyzing the cutting and rejoining of the recombining DNA molecules. The XerC-XerD complex is essential to convert dimers of the bacterial chromosome into monomers to permit their segregation at cell division. It also contributes to the segregational stability of plasmids.</text>
</comment>